<evidence type="ECO:0000313" key="8">
    <source>
        <dbReference type="Proteomes" id="UP000184526"/>
    </source>
</evidence>
<dbReference type="AlphaFoldDB" id="A0A1M5VDF7"/>
<evidence type="ECO:0000256" key="1">
    <source>
        <dbReference type="ARBA" id="ARBA00022730"/>
    </source>
</evidence>
<feature type="domain" description="Large ribosomal subunit protein bL25 L25" evidence="5">
    <location>
        <begin position="9"/>
        <end position="90"/>
    </location>
</feature>
<dbReference type="NCBIfam" id="TIGR00731">
    <property type="entry name" value="bL25_bact_ctc"/>
    <property type="match status" value="1"/>
</dbReference>
<dbReference type="InterPro" id="IPR029751">
    <property type="entry name" value="Ribosomal_L25_dom"/>
</dbReference>
<dbReference type="STRING" id="1121306.SAMN02745196_01243"/>
<dbReference type="Proteomes" id="UP000184526">
    <property type="component" value="Unassembled WGS sequence"/>
</dbReference>
<dbReference type="RefSeq" id="WP_072831121.1">
    <property type="nucleotide sequence ID" value="NZ_FQXP01000004.1"/>
</dbReference>
<dbReference type="GO" id="GO:0006412">
    <property type="term" value="P:translation"/>
    <property type="evidence" value="ECO:0007669"/>
    <property type="project" value="InterPro"/>
</dbReference>
<keyword evidence="1" id="KW-0699">rRNA-binding</keyword>
<evidence type="ECO:0000256" key="2">
    <source>
        <dbReference type="ARBA" id="ARBA00022884"/>
    </source>
</evidence>
<dbReference type="Gene3D" id="2.40.240.10">
    <property type="entry name" value="Ribosomal Protein L25, Chain P"/>
    <property type="match status" value="1"/>
</dbReference>
<keyword evidence="4" id="KW-0687">Ribonucleoprotein</keyword>
<dbReference type="GO" id="GO:0022625">
    <property type="term" value="C:cytosolic large ribosomal subunit"/>
    <property type="evidence" value="ECO:0007669"/>
    <property type="project" value="TreeGrafter"/>
</dbReference>
<evidence type="ECO:0000256" key="4">
    <source>
        <dbReference type="ARBA" id="ARBA00023274"/>
    </source>
</evidence>
<dbReference type="PANTHER" id="PTHR33284:SF1">
    <property type="entry name" value="RIBOSOMAL PROTEIN L25_GLN-TRNA SYNTHETASE, ANTI-CODON-BINDING DOMAIN-CONTAINING PROTEIN"/>
    <property type="match status" value="1"/>
</dbReference>
<dbReference type="SUPFAM" id="SSF50715">
    <property type="entry name" value="Ribosomal protein L25-like"/>
    <property type="match status" value="1"/>
</dbReference>
<dbReference type="OrthoDB" id="9790002at2"/>
<dbReference type="Pfam" id="PF14693">
    <property type="entry name" value="Ribosomal_TL5_C"/>
    <property type="match status" value="1"/>
</dbReference>
<proteinExistence type="predicted"/>
<name>A0A1M5VDF7_9CLOT</name>
<dbReference type="InterPro" id="IPR011035">
    <property type="entry name" value="Ribosomal_bL25/Gln-tRNA_synth"/>
</dbReference>
<dbReference type="InterPro" id="IPR037121">
    <property type="entry name" value="Ribosomal_bL25_C"/>
</dbReference>
<sequence length="179" mass="20334">MSNIIFKLYERNKKENVKQIRSAGFTPCVIYGEFLPEPISAKMENVELAKMLKCNSKGSIIPLTLNDKKFNCVVKEVQKSNFREILHLDLQYVKPNEVIKLRIPVNYLGQSALEAKRLVLQTFTSFVDFQGNVEKIPEFIDIDVSKMTFEDKVCAKDIHVPEGVTLITDPNTVLAVINA</sequence>
<keyword evidence="8" id="KW-1185">Reference proteome</keyword>
<evidence type="ECO:0000259" key="5">
    <source>
        <dbReference type="Pfam" id="PF01386"/>
    </source>
</evidence>
<dbReference type="InterPro" id="IPR020056">
    <property type="entry name" value="Rbsml_bL25/Gln-tRNA_synth_N"/>
</dbReference>
<evidence type="ECO:0000259" key="6">
    <source>
        <dbReference type="Pfam" id="PF14693"/>
    </source>
</evidence>
<keyword evidence="2" id="KW-0694">RNA-binding</keyword>
<gene>
    <name evidence="7" type="ORF">SAMN02745196_01243</name>
</gene>
<dbReference type="InterPro" id="IPR020930">
    <property type="entry name" value="Ribosomal_uL5_bac-type"/>
</dbReference>
<dbReference type="Pfam" id="PF01386">
    <property type="entry name" value="Ribosomal_L25p"/>
    <property type="match status" value="1"/>
</dbReference>
<keyword evidence="3 7" id="KW-0689">Ribosomal protein</keyword>
<reference evidence="7 8" key="1">
    <citation type="submission" date="2016-11" db="EMBL/GenBank/DDBJ databases">
        <authorList>
            <person name="Jaros S."/>
            <person name="Januszkiewicz K."/>
            <person name="Wedrychowicz H."/>
        </authorList>
    </citation>
    <scope>NUCLEOTIDE SEQUENCE [LARGE SCALE GENOMIC DNA]</scope>
    <source>
        <strain evidence="7 8">DSM 3089</strain>
    </source>
</reference>
<accession>A0A1M5VDF7</accession>
<dbReference type="InterPro" id="IPR001021">
    <property type="entry name" value="Ribosomal_bL25_long"/>
</dbReference>
<protein>
    <submittedName>
        <fullName evidence="7">LSU ribosomal protein L25P</fullName>
    </submittedName>
</protein>
<dbReference type="CDD" id="cd00495">
    <property type="entry name" value="Ribosomal_L25_TL5_CTC"/>
    <property type="match status" value="1"/>
</dbReference>
<evidence type="ECO:0000313" key="7">
    <source>
        <dbReference type="EMBL" id="SHH73312.1"/>
    </source>
</evidence>
<dbReference type="EMBL" id="FQXP01000004">
    <property type="protein sequence ID" value="SHH73312.1"/>
    <property type="molecule type" value="Genomic_DNA"/>
</dbReference>
<dbReference type="Gene3D" id="2.170.120.20">
    <property type="entry name" value="Ribosomal protein L25, beta domain"/>
    <property type="match status" value="1"/>
</dbReference>
<dbReference type="GO" id="GO:0003735">
    <property type="term" value="F:structural constituent of ribosome"/>
    <property type="evidence" value="ECO:0007669"/>
    <property type="project" value="InterPro"/>
</dbReference>
<evidence type="ECO:0000256" key="3">
    <source>
        <dbReference type="ARBA" id="ARBA00022980"/>
    </source>
</evidence>
<dbReference type="GO" id="GO:0008097">
    <property type="term" value="F:5S rRNA binding"/>
    <property type="evidence" value="ECO:0007669"/>
    <property type="project" value="InterPro"/>
</dbReference>
<feature type="domain" description="Large ribosomal subunit protein bL25 beta" evidence="6">
    <location>
        <begin position="99"/>
        <end position="179"/>
    </location>
</feature>
<organism evidence="7 8">
    <name type="scientific">Clostridium collagenovorans DSM 3089</name>
    <dbReference type="NCBI Taxonomy" id="1121306"/>
    <lineage>
        <taxon>Bacteria</taxon>
        <taxon>Bacillati</taxon>
        <taxon>Bacillota</taxon>
        <taxon>Clostridia</taxon>
        <taxon>Eubacteriales</taxon>
        <taxon>Clostridiaceae</taxon>
        <taxon>Clostridium</taxon>
    </lineage>
</organism>
<dbReference type="PANTHER" id="PTHR33284">
    <property type="entry name" value="RIBOSOMAL PROTEIN L25/GLN-TRNA SYNTHETASE, ANTI-CODON-BINDING DOMAIN-CONTAINING PROTEIN"/>
    <property type="match status" value="1"/>
</dbReference>
<dbReference type="InterPro" id="IPR020057">
    <property type="entry name" value="Ribosomal_bL25_b-dom"/>
</dbReference>